<reference evidence="1 2" key="1">
    <citation type="submission" date="2023-05" db="EMBL/GenBank/DDBJ databases">
        <authorList>
            <person name="Guo Y."/>
        </authorList>
    </citation>
    <scope>NUCLEOTIDE SEQUENCE [LARGE SCALE GENOMIC DNA]</scope>
    <source>
        <strain evidence="1 2">GR2756</strain>
    </source>
</reference>
<dbReference type="Proteomes" id="UP001259572">
    <property type="component" value="Unassembled WGS sequence"/>
</dbReference>
<accession>A0ABU3Q616</accession>
<dbReference type="EMBL" id="JAVUPU010000003">
    <property type="protein sequence ID" value="MDT9598742.1"/>
    <property type="molecule type" value="Genomic_DNA"/>
</dbReference>
<evidence type="ECO:0000313" key="1">
    <source>
        <dbReference type="EMBL" id="MDT9598742.1"/>
    </source>
</evidence>
<proteinExistence type="predicted"/>
<dbReference type="RefSeq" id="WP_315725048.1">
    <property type="nucleotide sequence ID" value="NZ_JAVUPU010000003.1"/>
</dbReference>
<sequence>MSAERPIDAAAIYDHLRSRETLFVFGQSAGKTDALYPVLFRAIADDDYLFDLSCEAQPGQLAGLMLLSAVHYLVLNNPEEPLADYYGSVRPDPRLPGDVVPIFTAFCHAHEDEIIRLLRSRTLQTTSTSRAMGILLSLDHVAKQIGEPFSIVEIGCSAGLLTLFDHYRYDFGNGEILDTDDAPFTVVGKFVGKVPQRPKTFPRIRRRIGLDLAPLDPQDPDVRNWVVAQTIADWPAEVANLRAALEYRADIPIEVVKGDALETLPSLLDEIEGPVCVYHSQCLYQWPAEARASFDELLRRRGRERTIHRIGIEMVGDALSSGGATNPLPMEILHTIYSGAGERERLLGRVGGLKDGSMEWTG</sequence>
<gene>
    <name evidence="1" type="ORF">RQX22_07265</name>
</gene>
<evidence type="ECO:0000313" key="2">
    <source>
        <dbReference type="Proteomes" id="UP001259572"/>
    </source>
</evidence>
<dbReference type="Pfam" id="PF10094">
    <property type="entry name" value="DUF2332"/>
    <property type="match status" value="1"/>
</dbReference>
<organism evidence="1 2">
    <name type="scientific">Sphingosinicella rhizophila</name>
    <dbReference type="NCBI Taxonomy" id="3050082"/>
    <lineage>
        <taxon>Bacteria</taxon>
        <taxon>Pseudomonadati</taxon>
        <taxon>Pseudomonadota</taxon>
        <taxon>Alphaproteobacteria</taxon>
        <taxon>Sphingomonadales</taxon>
        <taxon>Sphingosinicellaceae</taxon>
        <taxon>Sphingosinicella</taxon>
    </lineage>
</organism>
<name>A0ABU3Q616_9SPHN</name>
<comment type="caution">
    <text evidence="1">The sequence shown here is derived from an EMBL/GenBank/DDBJ whole genome shotgun (WGS) entry which is preliminary data.</text>
</comment>
<protein>
    <submittedName>
        <fullName evidence="1">DUF2332 domain-containing protein</fullName>
    </submittedName>
</protein>
<dbReference type="InterPro" id="IPR011200">
    <property type="entry name" value="UCP012608"/>
</dbReference>
<keyword evidence="2" id="KW-1185">Reference proteome</keyword>